<evidence type="ECO:0000256" key="8">
    <source>
        <dbReference type="ARBA" id="ARBA00023027"/>
    </source>
</evidence>
<protein>
    <recommendedName>
        <fullName evidence="12">NADH-cytochrome b5 reductase</fullName>
        <ecNumber evidence="12">1.6.2.2</ecNumber>
    </recommendedName>
</protein>
<dbReference type="GeneID" id="30156585"/>
<keyword evidence="4 11" id="KW-0285">Flavoprotein</keyword>
<organism evidence="14 15">
    <name type="scientific">Cryptococcus amylolentus CBS 6039</name>
    <dbReference type="NCBI Taxonomy" id="1295533"/>
    <lineage>
        <taxon>Eukaryota</taxon>
        <taxon>Fungi</taxon>
        <taxon>Dikarya</taxon>
        <taxon>Basidiomycota</taxon>
        <taxon>Agaricomycotina</taxon>
        <taxon>Tremellomycetes</taxon>
        <taxon>Tremellales</taxon>
        <taxon>Cryptococcaceae</taxon>
        <taxon>Cryptococcus</taxon>
    </lineage>
</organism>
<reference evidence="14 15" key="1">
    <citation type="submission" date="2016-06" db="EMBL/GenBank/DDBJ databases">
        <title>Evolution of pathogenesis and genome organization in the Tremellales.</title>
        <authorList>
            <person name="Cuomo C."/>
            <person name="Litvintseva A."/>
            <person name="Heitman J."/>
            <person name="Chen Y."/>
            <person name="Sun S."/>
            <person name="Springer D."/>
            <person name="Dromer F."/>
            <person name="Young S."/>
            <person name="Zeng Q."/>
            <person name="Chapman S."/>
            <person name="Gujja S."/>
            <person name="Saif S."/>
            <person name="Birren B."/>
        </authorList>
    </citation>
    <scope>NUCLEOTIDE SEQUENCE [LARGE SCALE GENOMIC DNA]</scope>
    <source>
        <strain evidence="14 15">CBS 6039</strain>
    </source>
</reference>
<feature type="binding site" evidence="11">
    <location>
        <position position="106"/>
    </location>
    <ligand>
        <name>FAD</name>
        <dbReference type="ChEBI" id="CHEBI:57692"/>
    </ligand>
</feature>
<name>A0A1E3HJX1_9TREE</name>
<evidence type="ECO:0000256" key="2">
    <source>
        <dbReference type="ARBA" id="ARBA00004572"/>
    </source>
</evidence>
<feature type="binding site" evidence="11">
    <location>
        <position position="80"/>
    </location>
    <ligand>
        <name>FAD</name>
        <dbReference type="ChEBI" id="CHEBI:57692"/>
    </ligand>
</feature>
<evidence type="ECO:0000256" key="7">
    <source>
        <dbReference type="ARBA" id="ARBA00023002"/>
    </source>
</evidence>
<keyword evidence="5" id="KW-0472">Membrane</keyword>
<comment type="cofactor">
    <cofactor evidence="1 11 12">
        <name>FAD</name>
        <dbReference type="ChEBI" id="CHEBI:57692"/>
    </cofactor>
</comment>
<dbReference type="SUPFAM" id="SSF52343">
    <property type="entry name" value="Ferredoxin reductase-like, C-terminal NADP-linked domain"/>
    <property type="match status" value="1"/>
</dbReference>
<keyword evidence="5" id="KW-1000">Mitochondrion outer membrane</keyword>
<comment type="subcellular location">
    <subcellularLocation>
        <location evidence="2">Mitochondrion outer membrane</location>
        <topology evidence="2">Single-pass membrane protein</topology>
    </subcellularLocation>
</comment>
<dbReference type="PROSITE" id="PS51384">
    <property type="entry name" value="FAD_FR"/>
    <property type="match status" value="1"/>
</dbReference>
<evidence type="ECO:0000256" key="11">
    <source>
        <dbReference type="PIRSR" id="PIRSR601834-1"/>
    </source>
</evidence>
<evidence type="ECO:0000256" key="4">
    <source>
        <dbReference type="ARBA" id="ARBA00022630"/>
    </source>
</evidence>
<evidence type="ECO:0000256" key="1">
    <source>
        <dbReference type="ARBA" id="ARBA00001974"/>
    </source>
</evidence>
<gene>
    <name evidence="14" type="ORF">L202_05276</name>
</gene>
<dbReference type="Pfam" id="PF00970">
    <property type="entry name" value="FAD_binding_6"/>
    <property type="match status" value="1"/>
</dbReference>
<dbReference type="AlphaFoldDB" id="A0A1E3HJX1"/>
<dbReference type="PANTHER" id="PTHR19370:SF171">
    <property type="entry name" value="NADH-CYTOCHROME B5 REDUCTASE 2"/>
    <property type="match status" value="1"/>
</dbReference>
<feature type="binding site" evidence="11">
    <location>
        <position position="97"/>
    </location>
    <ligand>
        <name>FAD</name>
        <dbReference type="ChEBI" id="CHEBI:57692"/>
    </ligand>
</feature>
<dbReference type="GO" id="GO:0090524">
    <property type="term" value="F:cytochrome-b5 reductase activity, acting on NADH"/>
    <property type="evidence" value="ECO:0007669"/>
    <property type="project" value="UniProtKB-EC"/>
</dbReference>
<feature type="domain" description="FAD-binding FR-type" evidence="13">
    <location>
        <begin position="20"/>
        <end position="131"/>
    </location>
</feature>
<evidence type="ECO:0000256" key="9">
    <source>
        <dbReference type="ARBA" id="ARBA00023128"/>
    </source>
</evidence>
<dbReference type="InterPro" id="IPR001709">
    <property type="entry name" value="Flavoprot_Pyr_Nucl_cyt_Rdtase"/>
</dbReference>
<feature type="binding site" evidence="11">
    <location>
        <position position="81"/>
    </location>
    <ligand>
        <name>FAD</name>
        <dbReference type="ChEBI" id="CHEBI:57692"/>
    </ligand>
</feature>
<comment type="catalytic activity">
    <reaction evidence="10 12">
        <text>2 Fe(III)-[cytochrome b5] + NADH = 2 Fe(II)-[cytochrome b5] + NAD(+) + H(+)</text>
        <dbReference type="Rhea" id="RHEA:46680"/>
        <dbReference type="Rhea" id="RHEA-COMP:10438"/>
        <dbReference type="Rhea" id="RHEA-COMP:10439"/>
        <dbReference type="ChEBI" id="CHEBI:15378"/>
        <dbReference type="ChEBI" id="CHEBI:29033"/>
        <dbReference type="ChEBI" id="CHEBI:29034"/>
        <dbReference type="ChEBI" id="CHEBI:57540"/>
        <dbReference type="ChEBI" id="CHEBI:57945"/>
        <dbReference type="EC" id="1.6.2.2"/>
    </reaction>
</comment>
<evidence type="ECO:0000259" key="13">
    <source>
        <dbReference type="PROSITE" id="PS51384"/>
    </source>
</evidence>
<dbReference type="InterPro" id="IPR017927">
    <property type="entry name" value="FAD-bd_FR_type"/>
</dbReference>
<dbReference type="EC" id="1.6.2.2" evidence="12"/>
<dbReference type="InterPro" id="IPR039261">
    <property type="entry name" value="FNR_nucleotide-bd"/>
</dbReference>
<keyword evidence="9" id="KW-0496">Mitochondrion</keyword>
<evidence type="ECO:0000313" key="15">
    <source>
        <dbReference type="Proteomes" id="UP000094065"/>
    </source>
</evidence>
<proteinExistence type="inferred from homology"/>
<dbReference type="OrthoDB" id="432685at2759"/>
<dbReference type="STRING" id="1295533.A0A1E3HJX1"/>
<feature type="binding site" evidence="11">
    <location>
        <position position="105"/>
    </location>
    <ligand>
        <name>FAD</name>
        <dbReference type="ChEBI" id="CHEBI:57692"/>
    </ligand>
</feature>
<keyword evidence="7 12" id="KW-0560">Oxidoreductase</keyword>
<sequence length="278" mass="31227">MRIPSISILKRSIMTQALSDSWVPFTLVDTTQYNHNTRKYRFAFPDGEDKVIGGEVAMALGIKPEDEHDIKDEKGNPVMRPYTPISPPETKGHADFLIKEYANGKISPYLASLKPGDTALFKGPFQKFVYQPNTFDRGLCISGGAGITPFIQLIRHSLKKTEDKTKWTLLYGNVTEEDILLREEFDELLKQHPDRLVIHHVIEKPSSSWTGDKGYITAETIQKAFPRPEGSQETVRAFVCGPPGQMKAICGMKNGMKQGTLEGALKDIGYEQSEVFKY</sequence>
<dbReference type="Proteomes" id="UP000094065">
    <property type="component" value="Unassembled WGS sequence"/>
</dbReference>
<feature type="binding site" evidence="11">
    <location>
        <position position="107"/>
    </location>
    <ligand>
        <name>FAD</name>
        <dbReference type="ChEBI" id="CHEBI:57692"/>
    </ligand>
</feature>
<keyword evidence="15" id="KW-1185">Reference proteome</keyword>
<dbReference type="PRINTS" id="PR00371">
    <property type="entry name" value="FPNCR"/>
</dbReference>
<comment type="caution">
    <text evidence="14">The sequence shown here is derived from an EMBL/GenBank/DDBJ whole genome shotgun (WGS) entry which is preliminary data.</text>
</comment>
<comment type="similarity">
    <text evidence="3 12">Belongs to the flavoprotein pyridine nucleotide cytochrome reductase family.</text>
</comment>
<feature type="binding site" evidence="11">
    <location>
        <position position="148"/>
    </location>
    <ligand>
        <name>FAD</name>
        <dbReference type="ChEBI" id="CHEBI:57692"/>
    </ligand>
</feature>
<evidence type="ECO:0000256" key="5">
    <source>
        <dbReference type="ARBA" id="ARBA00022787"/>
    </source>
</evidence>
<keyword evidence="8 12" id="KW-0520">NAD</keyword>
<dbReference type="EMBL" id="AWGJ01000008">
    <property type="protein sequence ID" value="ODN76629.1"/>
    <property type="molecule type" value="Genomic_DNA"/>
</dbReference>
<dbReference type="PANTHER" id="PTHR19370">
    <property type="entry name" value="NADH-CYTOCHROME B5 REDUCTASE"/>
    <property type="match status" value="1"/>
</dbReference>
<dbReference type="InterPro" id="IPR001834">
    <property type="entry name" value="CBR-like"/>
</dbReference>
<keyword evidence="6 11" id="KW-0274">FAD</keyword>
<accession>A0A1E3HJX1</accession>
<dbReference type="InterPro" id="IPR008333">
    <property type="entry name" value="Cbr1-like_FAD-bd_dom"/>
</dbReference>
<dbReference type="RefSeq" id="XP_018992003.1">
    <property type="nucleotide sequence ID" value="XM_019139512.1"/>
</dbReference>
<dbReference type="InterPro" id="IPR001433">
    <property type="entry name" value="OxRdtase_FAD/NAD-bd"/>
</dbReference>
<dbReference type="GO" id="GO:0005741">
    <property type="term" value="C:mitochondrial outer membrane"/>
    <property type="evidence" value="ECO:0007669"/>
    <property type="project" value="UniProtKB-SubCell"/>
</dbReference>
<evidence type="ECO:0000313" key="14">
    <source>
        <dbReference type="EMBL" id="ODN76629.1"/>
    </source>
</evidence>
<feature type="binding site" evidence="11">
    <location>
        <position position="99"/>
    </location>
    <ligand>
        <name>FAD</name>
        <dbReference type="ChEBI" id="CHEBI:57692"/>
    </ligand>
</feature>
<dbReference type="Gene3D" id="2.40.30.10">
    <property type="entry name" value="Translation factors"/>
    <property type="match status" value="1"/>
</dbReference>
<dbReference type="SUPFAM" id="SSF63380">
    <property type="entry name" value="Riboflavin synthase domain-like"/>
    <property type="match status" value="1"/>
</dbReference>
<evidence type="ECO:0000256" key="10">
    <source>
        <dbReference type="ARBA" id="ARBA00047682"/>
    </source>
</evidence>
<dbReference type="CDD" id="cd06183">
    <property type="entry name" value="cyt_b5_reduct_like"/>
    <property type="match status" value="1"/>
</dbReference>
<evidence type="ECO:0000256" key="12">
    <source>
        <dbReference type="RuleBase" id="RU361226"/>
    </source>
</evidence>
<evidence type="ECO:0000256" key="3">
    <source>
        <dbReference type="ARBA" id="ARBA00006105"/>
    </source>
</evidence>
<dbReference type="InterPro" id="IPR017938">
    <property type="entry name" value="Riboflavin_synthase-like_b-brl"/>
</dbReference>
<dbReference type="PRINTS" id="PR00406">
    <property type="entry name" value="CYTB5RDTASE"/>
</dbReference>
<feature type="binding site" evidence="11">
    <location>
        <position position="82"/>
    </location>
    <ligand>
        <name>FAD</name>
        <dbReference type="ChEBI" id="CHEBI:57692"/>
    </ligand>
</feature>
<dbReference type="Pfam" id="PF00175">
    <property type="entry name" value="NAD_binding_1"/>
    <property type="match status" value="1"/>
</dbReference>
<dbReference type="FunFam" id="3.40.50.80:FF:000009">
    <property type="entry name" value="NADH-cytochrome b5 reductase"/>
    <property type="match status" value="1"/>
</dbReference>
<evidence type="ECO:0000256" key="6">
    <source>
        <dbReference type="ARBA" id="ARBA00022827"/>
    </source>
</evidence>
<dbReference type="Gene3D" id="3.40.50.80">
    <property type="entry name" value="Nucleotide-binding domain of ferredoxin-NADP reductase (FNR) module"/>
    <property type="match status" value="1"/>
</dbReference>